<gene>
    <name evidence="3" type="ORF">SAMN02745130_00965</name>
</gene>
<reference evidence="3 4" key="1">
    <citation type="submission" date="2017-02" db="EMBL/GenBank/DDBJ databases">
        <authorList>
            <person name="Peterson S.W."/>
        </authorList>
    </citation>
    <scope>NUCLEOTIDE SEQUENCE [LARGE SCALE GENOMIC DNA]</scope>
    <source>
        <strain evidence="3 4">ATCC 49788</strain>
    </source>
</reference>
<dbReference type="OrthoDB" id="5297731at2"/>
<dbReference type="EMBL" id="FUYB01000003">
    <property type="protein sequence ID" value="SKA72003.1"/>
    <property type="molecule type" value="Genomic_DNA"/>
</dbReference>
<accession>A0A1T4W450</accession>
<sequence length="103" mass="11452">MPSTAAKDDRISIRTPPELKRMLIAAAAVSNISMTDFLLNAARKAAETVLAEYRQITLNQESKGSDSIDLTPFSTQIEYWILNADAFTTGRTERFCLHNSTMP</sequence>
<dbReference type="GO" id="GO:0006355">
    <property type="term" value="P:regulation of DNA-templated transcription"/>
    <property type="evidence" value="ECO:0007669"/>
    <property type="project" value="InterPro"/>
</dbReference>
<name>A0A1T4W450_9GAMM</name>
<keyword evidence="4" id="KW-1185">Reference proteome</keyword>
<dbReference type="RefSeq" id="WP_078921452.1">
    <property type="nucleotide sequence ID" value="NZ_FUYB01000003.1"/>
</dbReference>
<dbReference type="InterPro" id="IPR010985">
    <property type="entry name" value="Ribbon_hlx_hlx"/>
</dbReference>
<evidence type="ECO:0000256" key="1">
    <source>
        <dbReference type="ARBA" id="ARBA00022649"/>
    </source>
</evidence>
<evidence type="ECO:0000256" key="2">
    <source>
        <dbReference type="ARBA" id="ARBA00049988"/>
    </source>
</evidence>
<dbReference type="Gene3D" id="1.20.5.780">
    <property type="entry name" value="Single helix bin"/>
    <property type="match status" value="1"/>
</dbReference>
<evidence type="ECO:0008006" key="5">
    <source>
        <dbReference type="Google" id="ProtNLM"/>
    </source>
</evidence>
<comment type="similarity">
    <text evidence="2">Belongs to the TacA antitoxin family.</text>
</comment>
<dbReference type="SUPFAM" id="SSF47598">
    <property type="entry name" value="Ribbon-helix-helix"/>
    <property type="match status" value="1"/>
</dbReference>
<dbReference type="STRING" id="92487.SAMN02745130_00965"/>
<protein>
    <recommendedName>
        <fullName evidence="5">DUF1778 domain-containing protein</fullName>
    </recommendedName>
</protein>
<proteinExistence type="inferred from homology"/>
<keyword evidence="1" id="KW-1277">Toxin-antitoxin system</keyword>
<dbReference type="InterPro" id="IPR014795">
    <property type="entry name" value="TacA_1-like"/>
</dbReference>
<organism evidence="3 4">
    <name type="scientific">Thiothrix eikelboomii</name>
    <dbReference type="NCBI Taxonomy" id="92487"/>
    <lineage>
        <taxon>Bacteria</taxon>
        <taxon>Pseudomonadati</taxon>
        <taxon>Pseudomonadota</taxon>
        <taxon>Gammaproteobacteria</taxon>
        <taxon>Thiotrichales</taxon>
        <taxon>Thiotrichaceae</taxon>
        <taxon>Thiothrix</taxon>
    </lineage>
</organism>
<dbReference type="AlphaFoldDB" id="A0A1T4W450"/>
<dbReference type="PANTHER" id="PTHR35401">
    <property type="entry name" value="COPG FAMILY HELIX-TURN-HELIX PROTEIN-RELATED-RELATED"/>
    <property type="match status" value="1"/>
</dbReference>
<dbReference type="Proteomes" id="UP000190460">
    <property type="component" value="Unassembled WGS sequence"/>
</dbReference>
<evidence type="ECO:0000313" key="3">
    <source>
        <dbReference type="EMBL" id="SKA72003.1"/>
    </source>
</evidence>
<dbReference type="Pfam" id="PF08681">
    <property type="entry name" value="TacA1"/>
    <property type="match status" value="1"/>
</dbReference>
<evidence type="ECO:0000313" key="4">
    <source>
        <dbReference type="Proteomes" id="UP000190460"/>
    </source>
</evidence>